<keyword evidence="11" id="KW-1185">Reference proteome</keyword>
<keyword evidence="4 10" id="KW-0032">Aminotransferase</keyword>
<dbReference type="CDD" id="cd00610">
    <property type="entry name" value="OAT_like"/>
    <property type="match status" value="1"/>
</dbReference>
<gene>
    <name evidence="10" type="ORF">JOF54_001327</name>
</gene>
<dbReference type="PANTHER" id="PTHR43206:SF2">
    <property type="entry name" value="4-AMINOBUTYRATE AMINOTRANSFERASE GABT"/>
    <property type="match status" value="1"/>
</dbReference>
<sequence length="454" mass="49231">MAERTHVSPAEVHEVLGRHVLTDGMKLVVDLRRSRGSRLVDARTGERYLDLYTFFASAPLGINPPGLADDPTFLAELAEVAANKPANPDMYTTAYAEFVATFVRVLGDPALPHLFFVEGGALAVENALKAAFDWKSRHNEAAGRDRRLGTKVLHLTHAFHGRSGYTLSLTNTEPGKTDRFPQFDWPRIDVPAVRFPLADHLAEVEAAEQHALEQARQAFAAHPHDIAAFIAEPIQGEGGDNHVRAEFFAALRDIVHAHDALFVFDEVQTGVGTTGSAWAYQQLGVQPDLVAFSKKTQVGGVMGGGRVDEVPDNVFTVSGRINSTWGGGLTDMVRSRRLLEIIEAEGLIEQAGPKGERLQAGLRAHAEAHGLVDNVRGRGLFVACDLPDTATRAALVADLHDVEHVIVLPCGPRSVRFRPALSITEDEVDEAVAAFGRSLARTAAPARQLQESAR</sequence>
<proteinExistence type="inferred from homology"/>
<name>A0ABS4Z6Q6_9ACTN</name>
<dbReference type="Proteomes" id="UP000758168">
    <property type="component" value="Unassembled WGS sequence"/>
</dbReference>
<dbReference type="NCBIfam" id="TIGR03251">
    <property type="entry name" value="LAT_fam"/>
    <property type="match status" value="1"/>
</dbReference>
<protein>
    <recommendedName>
        <fullName evidence="8">L-lysine-epsilon aminotransferase</fullName>
        <ecNumber evidence="3">2.6.1.36</ecNumber>
    </recommendedName>
    <alternativeName>
        <fullName evidence="7">Lysine 6-aminotransferase</fullName>
    </alternativeName>
</protein>
<comment type="cofactor">
    <cofactor evidence="1">
        <name>pyridoxal 5'-phosphate</name>
        <dbReference type="ChEBI" id="CHEBI:597326"/>
    </cofactor>
</comment>
<dbReference type="InterPro" id="IPR015424">
    <property type="entry name" value="PyrdxlP-dep_Trfase"/>
</dbReference>
<dbReference type="PIRSF" id="PIRSF000521">
    <property type="entry name" value="Transaminase_4ab_Lys_Orn"/>
    <property type="match status" value="1"/>
</dbReference>
<dbReference type="InterPro" id="IPR015421">
    <property type="entry name" value="PyrdxlP-dep_Trfase_major"/>
</dbReference>
<evidence type="ECO:0000256" key="9">
    <source>
        <dbReference type="RuleBase" id="RU003560"/>
    </source>
</evidence>
<evidence type="ECO:0000256" key="6">
    <source>
        <dbReference type="ARBA" id="ARBA00022898"/>
    </source>
</evidence>
<dbReference type="SUPFAM" id="SSF53383">
    <property type="entry name" value="PLP-dependent transferases"/>
    <property type="match status" value="1"/>
</dbReference>
<dbReference type="EC" id="2.6.1.36" evidence="3"/>
<evidence type="ECO:0000256" key="8">
    <source>
        <dbReference type="ARBA" id="ARBA00050040"/>
    </source>
</evidence>
<dbReference type="Gene3D" id="3.40.640.10">
    <property type="entry name" value="Type I PLP-dependent aspartate aminotransferase-like (Major domain)"/>
    <property type="match status" value="1"/>
</dbReference>
<comment type="caution">
    <text evidence="10">The sequence shown here is derived from an EMBL/GenBank/DDBJ whole genome shotgun (WGS) entry which is preliminary data.</text>
</comment>
<dbReference type="GO" id="GO:0045484">
    <property type="term" value="F:L-lysine 6-transaminase activity"/>
    <property type="evidence" value="ECO:0007669"/>
    <property type="project" value="UniProtKB-EC"/>
</dbReference>
<keyword evidence="5 10" id="KW-0808">Transferase</keyword>
<dbReference type="Pfam" id="PF00202">
    <property type="entry name" value="Aminotran_3"/>
    <property type="match status" value="1"/>
</dbReference>
<comment type="similarity">
    <text evidence="2 9">Belongs to the class-III pyridoxal-phosphate-dependent aminotransferase family.</text>
</comment>
<dbReference type="PANTHER" id="PTHR43206">
    <property type="entry name" value="AMINOTRANSFERASE"/>
    <property type="match status" value="1"/>
</dbReference>
<dbReference type="InterPro" id="IPR017657">
    <property type="entry name" value="L-lysine_6-transaminase"/>
</dbReference>
<evidence type="ECO:0000256" key="2">
    <source>
        <dbReference type="ARBA" id="ARBA00008954"/>
    </source>
</evidence>
<dbReference type="EMBL" id="JAGIOB010000001">
    <property type="protein sequence ID" value="MBP2416405.1"/>
    <property type="molecule type" value="Genomic_DNA"/>
</dbReference>
<evidence type="ECO:0000313" key="10">
    <source>
        <dbReference type="EMBL" id="MBP2416405.1"/>
    </source>
</evidence>
<dbReference type="InterPro" id="IPR005814">
    <property type="entry name" value="Aminotrans_3"/>
</dbReference>
<organism evidence="10 11">
    <name type="scientific">Microlunatus capsulatus</name>
    <dbReference type="NCBI Taxonomy" id="99117"/>
    <lineage>
        <taxon>Bacteria</taxon>
        <taxon>Bacillati</taxon>
        <taxon>Actinomycetota</taxon>
        <taxon>Actinomycetes</taxon>
        <taxon>Propionibacteriales</taxon>
        <taxon>Propionibacteriaceae</taxon>
        <taxon>Microlunatus</taxon>
    </lineage>
</organism>
<keyword evidence="6 9" id="KW-0663">Pyridoxal phosphate</keyword>
<evidence type="ECO:0000256" key="5">
    <source>
        <dbReference type="ARBA" id="ARBA00022679"/>
    </source>
</evidence>
<evidence type="ECO:0000256" key="1">
    <source>
        <dbReference type="ARBA" id="ARBA00001933"/>
    </source>
</evidence>
<dbReference type="RefSeq" id="WP_210054093.1">
    <property type="nucleotide sequence ID" value="NZ_BAAAMH010000012.1"/>
</dbReference>
<reference evidence="10 11" key="1">
    <citation type="submission" date="2021-03" db="EMBL/GenBank/DDBJ databases">
        <title>Sequencing the genomes of 1000 actinobacteria strains.</title>
        <authorList>
            <person name="Klenk H.-P."/>
        </authorList>
    </citation>
    <scope>NUCLEOTIDE SEQUENCE [LARGE SCALE GENOMIC DNA]</scope>
    <source>
        <strain evidence="10 11">DSM 12936</strain>
    </source>
</reference>
<evidence type="ECO:0000256" key="3">
    <source>
        <dbReference type="ARBA" id="ARBA00013071"/>
    </source>
</evidence>
<evidence type="ECO:0000256" key="4">
    <source>
        <dbReference type="ARBA" id="ARBA00022576"/>
    </source>
</evidence>
<dbReference type="InterPro" id="IPR015422">
    <property type="entry name" value="PyrdxlP-dep_Trfase_small"/>
</dbReference>
<dbReference type="Gene3D" id="3.90.1150.10">
    <property type="entry name" value="Aspartate Aminotransferase, domain 1"/>
    <property type="match status" value="1"/>
</dbReference>
<evidence type="ECO:0000313" key="11">
    <source>
        <dbReference type="Proteomes" id="UP000758168"/>
    </source>
</evidence>
<accession>A0ABS4Z6Q6</accession>
<evidence type="ECO:0000256" key="7">
    <source>
        <dbReference type="ARBA" id="ARBA00030921"/>
    </source>
</evidence>